<dbReference type="RefSeq" id="XP_067544955.1">
    <property type="nucleotide sequence ID" value="XM_067689065.1"/>
</dbReference>
<evidence type="ECO:0000259" key="4">
    <source>
        <dbReference type="PROSITE" id="PS50089"/>
    </source>
</evidence>
<dbReference type="SUPFAM" id="SSF57850">
    <property type="entry name" value="RING/U-box"/>
    <property type="match status" value="1"/>
</dbReference>
<gene>
    <name evidence="5" type="ORF">NEDG_01647</name>
</gene>
<dbReference type="InterPro" id="IPR013083">
    <property type="entry name" value="Znf_RING/FYVE/PHD"/>
</dbReference>
<name>A0A177EGY5_9MICR</name>
<dbReference type="AlphaFoldDB" id="A0A177EGY5"/>
<feature type="region of interest" description="Disordered" evidence="3">
    <location>
        <begin position="60"/>
        <end position="121"/>
    </location>
</feature>
<keyword evidence="2" id="KW-0175">Coiled coil</keyword>
<keyword evidence="1" id="KW-0479">Metal-binding</keyword>
<evidence type="ECO:0000256" key="1">
    <source>
        <dbReference type="PROSITE-ProRule" id="PRU00175"/>
    </source>
</evidence>
<dbReference type="PROSITE" id="PS50089">
    <property type="entry name" value="ZF_RING_2"/>
    <property type="match status" value="1"/>
</dbReference>
<reference evidence="5 6" key="1">
    <citation type="submission" date="2016-02" db="EMBL/GenBank/DDBJ databases">
        <title>Discovery of a natural microsporidian pathogen with a broad tissue tropism in Caenorhabditis elegans.</title>
        <authorList>
            <person name="Luallen R.J."/>
            <person name="Reinke A.W."/>
            <person name="Tong L."/>
            <person name="Botts M.R."/>
            <person name="Felix M.-A."/>
            <person name="Troemel E.R."/>
        </authorList>
    </citation>
    <scope>NUCLEOTIDE SEQUENCE [LARGE SCALE GENOMIC DNA]</scope>
    <source>
        <strain evidence="5 6">JUm2807</strain>
    </source>
</reference>
<dbReference type="GO" id="GO:0008270">
    <property type="term" value="F:zinc ion binding"/>
    <property type="evidence" value="ECO:0007669"/>
    <property type="project" value="UniProtKB-KW"/>
</dbReference>
<proteinExistence type="predicted"/>
<accession>A0A177EGY5</accession>
<feature type="compositionally biased region" description="Acidic residues" evidence="3">
    <location>
        <begin position="78"/>
        <end position="94"/>
    </location>
</feature>
<protein>
    <recommendedName>
        <fullName evidence="4">RING-type domain-containing protein</fullName>
    </recommendedName>
</protein>
<dbReference type="InterPro" id="IPR001841">
    <property type="entry name" value="Znf_RING"/>
</dbReference>
<dbReference type="EMBL" id="LTDL01000021">
    <property type="protein sequence ID" value="OAG31234.1"/>
    <property type="molecule type" value="Genomic_DNA"/>
</dbReference>
<dbReference type="GeneID" id="93647997"/>
<evidence type="ECO:0000256" key="2">
    <source>
        <dbReference type="SAM" id="Coils"/>
    </source>
</evidence>
<keyword evidence="1" id="KW-0863">Zinc-finger</keyword>
<evidence type="ECO:0000313" key="5">
    <source>
        <dbReference type="EMBL" id="OAG31234.1"/>
    </source>
</evidence>
<organism evidence="5 6">
    <name type="scientific">Nematocida displodere</name>
    <dbReference type="NCBI Taxonomy" id="1805483"/>
    <lineage>
        <taxon>Eukaryota</taxon>
        <taxon>Fungi</taxon>
        <taxon>Fungi incertae sedis</taxon>
        <taxon>Microsporidia</taxon>
        <taxon>Nematocida</taxon>
    </lineage>
</organism>
<keyword evidence="1" id="KW-0862">Zinc</keyword>
<dbReference type="Gene3D" id="3.30.40.10">
    <property type="entry name" value="Zinc/RING finger domain, C3HC4 (zinc finger)"/>
    <property type="match status" value="1"/>
</dbReference>
<feature type="domain" description="RING-type" evidence="4">
    <location>
        <begin position="627"/>
        <end position="672"/>
    </location>
</feature>
<keyword evidence="6" id="KW-1185">Reference proteome</keyword>
<dbReference type="SMART" id="SM00184">
    <property type="entry name" value="RING"/>
    <property type="match status" value="1"/>
</dbReference>
<evidence type="ECO:0000313" key="6">
    <source>
        <dbReference type="Proteomes" id="UP000185944"/>
    </source>
</evidence>
<comment type="caution">
    <text evidence="5">The sequence shown here is derived from an EMBL/GenBank/DDBJ whole genome shotgun (WGS) entry which is preliminary data.</text>
</comment>
<dbReference type="Proteomes" id="UP000185944">
    <property type="component" value="Unassembled WGS sequence"/>
</dbReference>
<dbReference type="OrthoDB" id="8062037at2759"/>
<evidence type="ECO:0000256" key="3">
    <source>
        <dbReference type="SAM" id="MobiDB-lite"/>
    </source>
</evidence>
<sequence length="717" mass="80106">MRDKSVSDHVLFSELKKQIDADEIDFKGVCAAVLGRRELAIGGVHFILFALGYTLERPSASYGPGSGPGSGSCLGLDSEAETETDSDPETDPETDSGGSTPPPRRVQPDLRPKPRPRPRPRARPIPYTLCLYMADLGAVYEAHMQAVCFLLQTYMVPLLFEAEVGVSDETERRISAMKKVINKLEERTENEKALCFLSQSTLDVLLEVLRCEDHKKTNSIILAIGIIRKKHKQVVGMVKMRKSLESVLSRVKELVMLLSACESSITASMIDLLYVLCTKKEISDSEKCIQALGLLVLEEIKRWISSLFQGMHFYLDPSSPLLACKIVIKQLSTAPTRTPFQFLGSQIERFFNVLLGRVHSSLVQCTSMFLDLGSVHSSGGIKWLFLERAFKTEISACKIVCTQPGSSTQGCNTFLVELFNSSILSKTLHLHLVYAEPLKKSARMRVTNLSRLQMLTLEEDPEVGKEVEGIENFVSDLLCFRPIKTLALSFPYNVKTFFALLKVVYTGVEKLILTFVTKKLFSPRSPKTSDICCLLNSALMPSVKEISIHNSVLSEIEFTTICADMSMVQVRYGRFLCPLGACYIKQNVYLFRKPEPVALNGGLVFIMAEDTVKQWAQTASDTYLEQCYLCDKPYAKASKARVLVLPCGNIFHLSCISEEFTTKKNMCCPQCRKRIHMSFGCAVAIDTLFTPKPILKLKDPNFFDDPLDADILAYLPD</sequence>
<feature type="coiled-coil region" evidence="2">
    <location>
        <begin position="167"/>
        <end position="194"/>
    </location>
</feature>
<dbReference type="VEuPathDB" id="MicrosporidiaDB:NEDG_01647"/>